<sequence length="491" mass="53479">MFDFRFSKPKGGSISPSKPKTLPSPPPTPILKAAQTNPDIPLATNPKSKISLGFFSKLGRGPRTADMLVYQTPQAKSCPDLLTFPSSPTSLDEKLSVVVPKVPSDNDLPELKTALEEVKNFSPASMTFDDVMLENKPSSPLANLTTVADTHAMNSKPSLQRSLSSFFSAFRLGSTSNTAKTPSSKSSKPKVLRRKTQTKGDSMGGPPTSGQKGRSRSSSDNEDGRDDENDSHGDSNSGTTSHTENCCASFMLPNLKQNEGQIPMMLIDVLYDQSIRKLQLRRNRPLSQLLMIQAVLHRLDDECYRRQMNGEDGGQYPYPEQRLGTPDSSDDEEDEDRRSLEEDDDVDDGDDEAEGDNTGLGYPSPGWGWFYPGDADKHGDGMRVQTFPPQPYSGRPHYPAPRHPLHSPGPQRGDQSPRPSASSGDAITLPNHYSSKAGGRFAPGNRPPSPHPVLRGRGRQCPPNPVLFDRVAGGHPRGGSGSHAAPRTTWR</sequence>
<accession>A0A9W8E0F7</accession>
<reference evidence="2" key="1">
    <citation type="submission" date="2022-07" db="EMBL/GenBank/DDBJ databases">
        <title>Phylogenomic reconstructions and comparative analyses of Kickxellomycotina fungi.</title>
        <authorList>
            <person name="Reynolds N.K."/>
            <person name="Stajich J.E."/>
            <person name="Barry K."/>
            <person name="Grigoriev I.V."/>
            <person name="Crous P."/>
            <person name="Smith M.E."/>
        </authorList>
    </citation>
    <scope>NUCLEOTIDE SEQUENCE</scope>
    <source>
        <strain evidence="2">RSA 1196</strain>
    </source>
</reference>
<feature type="compositionally biased region" description="Polar residues" evidence="1">
    <location>
        <begin position="208"/>
        <end position="218"/>
    </location>
</feature>
<feature type="compositionally biased region" description="Basic residues" evidence="1">
    <location>
        <begin position="187"/>
        <end position="197"/>
    </location>
</feature>
<feature type="region of interest" description="Disordered" evidence="1">
    <location>
        <begin position="1"/>
        <end position="45"/>
    </location>
</feature>
<feature type="compositionally biased region" description="Low complexity" evidence="1">
    <location>
        <begin position="9"/>
        <end position="21"/>
    </location>
</feature>
<feature type="region of interest" description="Disordered" evidence="1">
    <location>
        <begin position="307"/>
        <end position="491"/>
    </location>
</feature>
<feature type="compositionally biased region" description="Polar residues" evidence="1">
    <location>
        <begin position="413"/>
        <end position="425"/>
    </location>
</feature>
<protein>
    <submittedName>
        <fullName evidence="2">Uncharacterized protein</fullName>
    </submittedName>
</protein>
<comment type="caution">
    <text evidence="2">The sequence shown here is derived from an EMBL/GenBank/DDBJ whole genome shotgun (WGS) entry which is preliminary data.</text>
</comment>
<feature type="compositionally biased region" description="Acidic residues" evidence="1">
    <location>
        <begin position="220"/>
        <end position="229"/>
    </location>
</feature>
<feature type="compositionally biased region" description="Low complexity" evidence="1">
    <location>
        <begin position="174"/>
        <end position="186"/>
    </location>
</feature>
<dbReference type="Proteomes" id="UP001150925">
    <property type="component" value="Unassembled WGS sequence"/>
</dbReference>
<feature type="non-terminal residue" evidence="2">
    <location>
        <position position="491"/>
    </location>
</feature>
<dbReference type="OrthoDB" id="5600270at2759"/>
<evidence type="ECO:0000313" key="3">
    <source>
        <dbReference type="Proteomes" id="UP001150925"/>
    </source>
</evidence>
<dbReference type="EMBL" id="JANBPY010002956">
    <property type="protein sequence ID" value="KAJ1953162.1"/>
    <property type="molecule type" value="Genomic_DNA"/>
</dbReference>
<proteinExistence type="predicted"/>
<dbReference type="AlphaFoldDB" id="A0A9W8E0F7"/>
<feature type="compositionally biased region" description="Acidic residues" evidence="1">
    <location>
        <begin position="328"/>
        <end position="355"/>
    </location>
</feature>
<keyword evidence="3" id="KW-1185">Reference proteome</keyword>
<gene>
    <name evidence="2" type="ORF">IWQ62_006061</name>
</gene>
<evidence type="ECO:0000256" key="1">
    <source>
        <dbReference type="SAM" id="MobiDB-lite"/>
    </source>
</evidence>
<evidence type="ECO:0000313" key="2">
    <source>
        <dbReference type="EMBL" id="KAJ1953162.1"/>
    </source>
</evidence>
<organism evidence="2 3">
    <name type="scientific">Dispira parvispora</name>
    <dbReference type="NCBI Taxonomy" id="1520584"/>
    <lineage>
        <taxon>Eukaryota</taxon>
        <taxon>Fungi</taxon>
        <taxon>Fungi incertae sedis</taxon>
        <taxon>Zoopagomycota</taxon>
        <taxon>Kickxellomycotina</taxon>
        <taxon>Dimargaritomycetes</taxon>
        <taxon>Dimargaritales</taxon>
        <taxon>Dimargaritaceae</taxon>
        <taxon>Dispira</taxon>
    </lineage>
</organism>
<name>A0A9W8E0F7_9FUNG</name>
<feature type="region of interest" description="Disordered" evidence="1">
    <location>
        <begin position="174"/>
        <end position="242"/>
    </location>
</feature>